<name>A0A511QJT4_9VIBR</name>
<dbReference type="InterPro" id="IPR049465">
    <property type="entry name" value="Cas9_lobe"/>
</dbReference>
<keyword evidence="3" id="KW-1185">Reference proteome</keyword>
<gene>
    <name evidence="2" type="ORF">VSA01S_37070</name>
</gene>
<protein>
    <recommendedName>
        <fullName evidence="1">CRISPR-associated endonuclease Cas9 alpha-helical lobe domain-containing protein</fullName>
    </recommendedName>
</protein>
<evidence type="ECO:0000313" key="3">
    <source>
        <dbReference type="Proteomes" id="UP000321922"/>
    </source>
</evidence>
<evidence type="ECO:0000259" key="1">
    <source>
        <dbReference type="Pfam" id="PF21069"/>
    </source>
</evidence>
<dbReference type="EMBL" id="BJXJ01000070">
    <property type="protein sequence ID" value="GEM77595.1"/>
    <property type="molecule type" value="Genomic_DNA"/>
</dbReference>
<accession>A0A511QJT4</accession>
<dbReference type="Proteomes" id="UP000321922">
    <property type="component" value="Unassembled WGS sequence"/>
</dbReference>
<reference evidence="2 3" key="1">
    <citation type="submission" date="2019-07" db="EMBL/GenBank/DDBJ databases">
        <title>Whole genome shotgun sequence of Vibrio sagamiensis NBRC 104589.</title>
        <authorList>
            <person name="Hosoyama A."/>
            <person name="Uohara A."/>
            <person name="Ohji S."/>
            <person name="Ichikawa N."/>
        </authorList>
    </citation>
    <scope>NUCLEOTIDE SEQUENCE [LARGE SCALE GENOMIC DNA]</scope>
    <source>
        <strain evidence="2 3">NBRC 104589</strain>
    </source>
</reference>
<dbReference type="AlphaFoldDB" id="A0A511QJT4"/>
<organism evidence="2 3">
    <name type="scientific">Vibrio sagamiensis NBRC 104589</name>
    <dbReference type="NCBI Taxonomy" id="1219064"/>
    <lineage>
        <taxon>Bacteria</taxon>
        <taxon>Pseudomonadati</taxon>
        <taxon>Pseudomonadota</taxon>
        <taxon>Gammaproteobacteria</taxon>
        <taxon>Vibrionales</taxon>
        <taxon>Vibrionaceae</taxon>
        <taxon>Vibrio</taxon>
    </lineage>
</organism>
<sequence>MRVLLGLNQQQLPKEAVLGLDGKVDLGAYLLQVKGLKQACDDARKAQKQWGTELNDNLTTDNTLIKLTAKIKELLPALCQRLKLDKSSSSAFIERNQSIYHFAQLYQMAWGDRNGFASTCPVCATDNAVRMADNSGQAQAVRLSTLSMRLIDGGLKRHLNHQAHHIANRIWDKLLKPALLKGDKVTIPLILEQNRFDFAENLHVLKGTLRSKGLSAPDQFQPKVERIKQASHNVCPYDKQTTKIGDDGDVDHIIPRSSRYGTLNDEANLIYASRTGNRQIKANRELTLANLSDAYLQSQFNKEFPEGNIDRDEIQRLIEQRLTGKRADIFSFGRYHQFRALSPENQVAFRHALFLPADHPLRALVISTLQHRSKNRVNGTQRFMAQLLADTLWQKAKELGKQGNLAFDYFEVSSDPNNENSTVALRRHLESSTLAVGFDLRPFAKQTTQSQHGYSHVIDATLAFMLSVQAHPNEGAMKIQLAENESIWSRIDDDGTYLNTAFEQVAVLPKELSPLVEVKPRATHTKVKQLLDGAKPHQVVSRRIFKKNALGIEFYDFKDIAGQLFRGWVTIDNGQAKFTKHSGDKSKPADKNLDKIQRLVELGLFRLQRLQGLAIYRANKQAVLGYIFDALSQAKVAPQPNQEQSKLVSWLLGKGAGKLYYYTARKELKKAPSVLKSRGPNPFQEEWLSFYTGWEQRSQLPIKKNKGMLEIASDEQANWQTYCEAFLNRIPIKENDQVFQPAHTALRDFTMRAPGTPSGVPSLIRKISGEGTKRYHIMDINTRVLGEEQAPALAITSANVVLFDRNILQKGYMADITPKQTLEAIEIPIEAALNSKNCQVAELDLKPIKVVIEANKLHINNIERQWFESNLLLKNEAVEKPWWEKSKIFCSGQTNAEGDHSIAQDSFKKLLKRSAKHDKGMTLKVTDETVSVTLTLDKKVTQKIVENMTQD</sequence>
<evidence type="ECO:0000313" key="2">
    <source>
        <dbReference type="EMBL" id="GEM77595.1"/>
    </source>
</evidence>
<comment type="caution">
    <text evidence="2">The sequence shown here is derived from an EMBL/GenBank/DDBJ whole genome shotgun (WGS) entry which is preliminary data.</text>
</comment>
<proteinExistence type="predicted"/>
<dbReference type="Pfam" id="PF21069">
    <property type="entry name" value="Csx12"/>
    <property type="match status" value="1"/>
</dbReference>
<feature type="domain" description="CRISPR-associated endonuclease Cas9 alpha-helical lobe" evidence="1">
    <location>
        <begin position="56"/>
        <end position="133"/>
    </location>
</feature>